<dbReference type="SUPFAM" id="SSF159713">
    <property type="entry name" value="Dhaf3308-like"/>
    <property type="match status" value="1"/>
</dbReference>
<sequence length="262" mass="27785">MSELAKDILHAVKDQASILSSIPGVRMVAMSLGYSFVELENERMGICFTPRASSPSCTHYSRAGSLSKMGLLELAGLMISGNLLEKSVGIAAVNVLSQMIMDQAPDKYQFADQDLLDLAPKGPLKAGMVGYIAPFVPMLLKRYESLTIVDDNPEFNPGRQANGCLISRNISDLSEADVLIVTGSAAVVGDFDKILNAANSTQFIGIVGPSAGWLPGPAFDKGVHAVGGTKILDIEGARSAILEGGGFPHIKKFGLKYTLVNK</sequence>
<keyword evidence="4" id="KW-1185">Reference proteome</keyword>
<organism evidence="3 4">
    <name type="scientific">Desulfatibacillum alkenivorans DSM 16219</name>
    <dbReference type="NCBI Taxonomy" id="1121393"/>
    <lineage>
        <taxon>Bacteria</taxon>
        <taxon>Pseudomonadati</taxon>
        <taxon>Thermodesulfobacteriota</taxon>
        <taxon>Desulfobacteria</taxon>
        <taxon>Desulfobacterales</taxon>
        <taxon>Desulfatibacillaceae</taxon>
        <taxon>Desulfatibacillum</taxon>
    </lineage>
</organism>
<dbReference type="Gene3D" id="3.30.390.100">
    <property type="match status" value="1"/>
</dbReference>
<dbReference type="AlphaFoldDB" id="A0A1M6SF03"/>
<dbReference type="InterPro" id="IPR007161">
    <property type="entry name" value="DUF364"/>
</dbReference>
<proteinExistence type="predicted"/>
<dbReference type="Pfam" id="PF04016">
    <property type="entry name" value="DUF364"/>
    <property type="match status" value="1"/>
</dbReference>
<evidence type="ECO:0000313" key="3">
    <source>
        <dbReference type="EMBL" id="SHK43301.1"/>
    </source>
</evidence>
<dbReference type="Gene3D" id="3.40.50.11590">
    <property type="match status" value="1"/>
</dbReference>
<dbReference type="OrthoDB" id="252759at2"/>
<protein>
    <recommendedName>
        <fullName evidence="5">Heavy-metal chelation</fullName>
    </recommendedName>
</protein>
<dbReference type="Pfam" id="PF13938">
    <property type="entry name" value="DUF4213"/>
    <property type="match status" value="1"/>
</dbReference>
<evidence type="ECO:0000259" key="2">
    <source>
        <dbReference type="Pfam" id="PF13938"/>
    </source>
</evidence>
<gene>
    <name evidence="3" type="ORF">SAMN02745216_03446</name>
</gene>
<dbReference type="Proteomes" id="UP000183994">
    <property type="component" value="Unassembled WGS sequence"/>
</dbReference>
<feature type="domain" description="DUF4213" evidence="2">
    <location>
        <begin position="25"/>
        <end position="96"/>
    </location>
</feature>
<evidence type="ECO:0008006" key="5">
    <source>
        <dbReference type="Google" id="ProtNLM"/>
    </source>
</evidence>
<evidence type="ECO:0000259" key="1">
    <source>
        <dbReference type="Pfam" id="PF04016"/>
    </source>
</evidence>
<accession>A0A1M6SF03</accession>
<reference evidence="4" key="1">
    <citation type="submission" date="2016-11" db="EMBL/GenBank/DDBJ databases">
        <authorList>
            <person name="Varghese N."/>
            <person name="Submissions S."/>
        </authorList>
    </citation>
    <scope>NUCLEOTIDE SEQUENCE [LARGE SCALE GENOMIC DNA]</scope>
    <source>
        <strain evidence="4">DSM 16219</strain>
    </source>
</reference>
<evidence type="ECO:0000313" key="4">
    <source>
        <dbReference type="Proteomes" id="UP000183994"/>
    </source>
</evidence>
<dbReference type="STRING" id="1121393.SAMN02745216_03446"/>
<feature type="domain" description="Putative heavy-metal chelation" evidence="1">
    <location>
        <begin position="125"/>
        <end position="258"/>
    </location>
</feature>
<dbReference type="EMBL" id="FQZU01000024">
    <property type="protein sequence ID" value="SHK43301.1"/>
    <property type="molecule type" value="Genomic_DNA"/>
</dbReference>
<dbReference type="InterPro" id="IPR025251">
    <property type="entry name" value="DUF4213"/>
</dbReference>
<dbReference type="RefSeq" id="WP_073477492.1">
    <property type="nucleotide sequence ID" value="NZ_FQZU01000024.1"/>
</dbReference>
<name>A0A1M6SF03_9BACT</name>